<keyword evidence="2 7" id="KW-0808">Transferase</keyword>
<feature type="region of interest" description="Disordered" evidence="8">
    <location>
        <begin position="232"/>
        <end position="253"/>
    </location>
</feature>
<evidence type="ECO:0000313" key="11">
    <source>
        <dbReference type="Proteomes" id="UP000559256"/>
    </source>
</evidence>
<accession>A0A8H5LUM8</accession>
<gene>
    <name evidence="10" type="ORF">D9758_001021</name>
</gene>
<keyword evidence="4 7" id="KW-0418">Kinase</keyword>
<evidence type="ECO:0000256" key="1">
    <source>
        <dbReference type="ARBA" id="ARBA00006155"/>
    </source>
</evidence>
<comment type="caution">
    <text evidence="10">The sequence shown here is derived from an EMBL/GenBank/DDBJ whole genome shotgun (WGS) entry which is preliminary data.</text>
</comment>
<keyword evidence="5 7" id="KW-0067">ATP-binding</keyword>
<dbReference type="EC" id="2.7.11.-" evidence="7"/>
<dbReference type="SUPFAM" id="SSF55874">
    <property type="entry name" value="ATPase domain of HSP90 chaperone/DNA topoisomerase II/histidine kinase"/>
    <property type="match status" value="2"/>
</dbReference>
<evidence type="ECO:0000313" key="10">
    <source>
        <dbReference type="EMBL" id="KAF5370133.1"/>
    </source>
</evidence>
<name>A0A8H5LUM8_9AGAR</name>
<dbReference type="AlphaFoldDB" id="A0A8H5LUM8"/>
<dbReference type="PANTHER" id="PTHR11947">
    <property type="entry name" value="PYRUVATE DEHYDROGENASE KINASE"/>
    <property type="match status" value="1"/>
</dbReference>
<evidence type="ECO:0000256" key="7">
    <source>
        <dbReference type="RuleBase" id="RU366032"/>
    </source>
</evidence>
<evidence type="ECO:0000256" key="8">
    <source>
        <dbReference type="SAM" id="MobiDB-lite"/>
    </source>
</evidence>
<dbReference type="Pfam" id="PF10436">
    <property type="entry name" value="BCDHK_Adom3"/>
    <property type="match status" value="1"/>
</dbReference>
<evidence type="ECO:0000259" key="9">
    <source>
        <dbReference type="Pfam" id="PF10436"/>
    </source>
</evidence>
<evidence type="ECO:0000256" key="4">
    <source>
        <dbReference type="ARBA" id="ARBA00022777"/>
    </source>
</evidence>
<dbReference type="GO" id="GO:0005524">
    <property type="term" value="F:ATP binding"/>
    <property type="evidence" value="ECO:0007669"/>
    <property type="project" value="UniProtKB-UniRule"/>
</dbReference>
<keyword evidence="3 7" id="KW-0547">Nucleotide-binding</keyword>
<evidence type="ECO:0000256" key="6">
    <source>
        <dbReference type="ARBA" id="ARBA00023128"/>
    </source>
</evidence>
<dbReference type="InterPro" id="IPR018955">
    <property type="entry name" value="BCDHK/PDK_N"/>
</dbReference>
<proteinExistence type="inferred from homology"/>
<dbReference type="Proteomes" id="UP000559256">
    <property type="component" value="Unassembled WGS sequence"/>
</dbReference>
<dbReference type="Gene3D" id="1.20.140.20">
    <property type="entry name" value="Alpha-ketoacid/pyruvate dehydrogenase kinase, N-terminal domain"/>
    <property type="match status" value="1"/>
</dbReference>
<keyword evidence="11" id="KW-1185">Reference proteome</keyword>
<evidence type="ECO:0000256" key="5">
    <source>
        <dbReference type="ARBA" id="ARBA00022840"/>
    </source>
</evidence>
<keyword evidence="6 7" id="KW-0496">Mitochondrion</keyword>
<comment type="similarity">
    <text evidence="1 7">Belongs to the PDK/BCKDK protein kinase family.</text>
</comment>
<evidence type="ECO:0000256" key="2">
    <source>
        <dbReference type="ARBA" id="ARBA00022679"/>
    </source>
</evidence>
<dbReference type="GO" id="GO:0005759">
    <property type="term" value="C:mitochondrial matrix"/>
    <property type="evidence" value="ECO:0007669"/>
    <property type="project" value="UniProtKB-SubCell"/>
</dbReference>
<comment type="subcellular location">
    <subcellularLocation>
        <location evidence="7">Mitochondrion matrix</location>
    </subcellularLocation>
</comment>
<dbReference type="OrthoDB" id="3264224at2759"/>
<dbReference type="Gene3D" id="3.30.565.10">
    <property type="entry name" value="Histidine kinase-like ATPase, C-terminal domain"/>
    <property type="match status" value="1"/>
</dbReference>
<feature type="domain" description="Branched-chain alpha-ketoacid dehydrogenase kinase/Pyruvate dehydrogenase kinase N-terminal" evidence="9">
    <location>
        <begin position="371"/>
        <end position="526"/>
    </location>
</feature>
<evidence type="ECO:0000256" key="3">
    <source>
        <dbReference type="ARBA" id="ARBA00022741"/>
    </source>
</evidence>
<dbReference type="EMBL" id="JAACJM010000012">
    <property type="protein sequence ID" value="KAF5370133.1"/>
    <property type="molecule type" value="Genomic_DNA"/>
</dbReference>
<dbReference type="SUPFAM" id="SSF69012">
    <property type="entry name" value="alpha-ketoacid dehydrogenase kinase, N-terminal domain"/>
    <property type="match status" value="1"/>
</dbReference>
<sequence length="753" mass="84320">MGITGLARWVNSPPDGLSTISENIVKNHNGVYKEKWQLSVKSYRSVLSTAPQSGIQIERSMCALTMKENVFVSVEDPVAPTRADLLLGDNAYQPGHYRTTFLTLSPPGALEQLLEHLKAKWVPVRQAAPGNAPRNRGQGTGQQLMIDGLIFAIGTDWLVRAGNVILSGGAMKGMLLEAEYLPLPTLQSPADDGTSELLSNLLTSVLPNIRDAKTVAITISDAQWEDVLWDREEEEKEKEQPKEPDPDDIYVYGDEEDVPQHRRGDWVGVDRDRRSAYLIIARTDQYNRGMQTWQSVISWFRWNSYPYVFPLSLGFPASADHVHAIILVKITLPQQAAGPLCLQRDQASDFASTCGQFGINLESHGLTVLQVFFGRSMSEERLMQSANYVRTELPVRIAHRLRDLQALPYIVVTQEGVAKVYELYWSAFEKFRRYPSITNLQDNERFCEFLREILDEHGSVIPNLSLGLSLSSPYLPPDTLDLFMHRMLVSRISRRVLTQHHLALSDTYMGKKSLRYTDSEPRVGIIYTGLDVRRSIEKCAKLLKRGPLASESDEIENGTMPEVVIEGNLDTKFSYIREHLEYIVFELLKNSMRATRLKHRPSSSVPPITATIALGTNDIGIRISDQGGGLLTVQNHKQIKSPSDLFSFSHVRNPQRMEDSRLGTLRSASSRKEGVWATVHEQVESWQQTSRKDDPGQKAGVGSHAQLGIGLPMSNIFATYFGGSLDIVSLDGWGTDAYVRLPKLGTNLEAVNF</sequence>
<dbReference type="GO" id="GO:0004740">
    <property type="term" value="F:pyruvate dehydrogenase (acetyl-transferring) kinase activity"/>
    <property type="evidence" value="ECO:0007669"/>
    <property type="project" value="TreeGrafter"/>
</dbReference>
<dbReference type="GO" id="GO:0010906">
    <property type="term" value="P:regulation of glucose metabolic process"/>
    <property type="evidence" value="ECO:0007669"/>
    <property type="project" value="TreeGrafter"/>
</dbReference>
<dbReference type="InterPro" id="IPR039028">
    <property type="entry name" value="BCKD/PDK"/>
</dbReference>
<dbReference type="InterPro" id="IPR036784">
    <property type="entry name" value="AK/P_DHK_N_sf"/>
</dbReference>
<dbReference type="InterPro" id="IPR036890">
    <property type="entry name" value="HATPase_C_sf"/>
</dbReference>
<dbReference type="PANTHER" id="PTHR11947:SF25">
    <property type="entry name" value="[PYRUVATE DEHYDROGENASE (ACETYL-TRANSFERRING)] KINASE 2, MITOCHONDRIAL"/>
    <property type="match status" value="1"/>
</dbReference>
<reference evidence="10 11" key="1">
    <citation type="journal article" date="2020" name="ISME J.">
        <title>Uncovering the hidden diversity of litter-decomposition mechanisms in mushroom-forming fungi.</title>
        <authorList>
            <person name="Floudas D."/>
            <person name="Bentzer J."/>
            <person name="Ahren D."/>
            <person name="Johansson T."/>
            <person name="Persson P."/>
            <person name="Tunlid A."/>
        </authorList>
    </citation>
    <scope>NUCLEOTIDE SEQUENCE [LARGE SCALE GENOMIC DNA]</scope>
    <source>
        <strain evidence="10 11">CBS 291.85</strain>
    </source>
</reference>
<organism evidence="10 11">
    <name type="scientific">Tetrapyrgos nigripes</name>
    <dbReference type="NCBI Taxonomy" id="182062"/>
    <lineage>
        <taxon>Eukaryota</taxon>
        <taxon>Fungi</taxon>
        <taxon>Dikarya</taxon>
        <taxon>Basidiomycota</taxon>
        <taxon>Agaricomycotina</taxon>
        <taxon>Agaricomycetes</taxon>
        <taxon>Agaricomycetidae</taxon>
        <taxon>Agaricales</taxon>
        <taxon>Marasmiineae</taxon>
        <taxon>Marasmiaceae</taxon>
        <taxon>Tetrapyrgos</taxon>
    </lineage>
</organism>
<protein>
    <recommendedName>
        <fullName evidence="7">Protein-serine/threonine kinase</fullName>
        <ecNumber evidence="7">2.7.11.-</ecNumber>
    </recommendedName>
</protein>